<evidence type="ECO:0000256" key="1">
    <source>
        <dbReference type="ARBA" id="ARBA00009947"/>
    </source>
</evidence>
<dbReference type="InterPro" id="IPR037231">
    <property type="entry name" value="NAP-like_sf"/>
</dbReference>
<organism evidence="6 7">
    <name type="scientific">Klebsormidium nitens</name>
    <name type="common">Green alga</name>
    <name type="synonym">Ulothrix nitens</name>
    <dbReference type="NCBI Taxonomy" id="105231"/>
    <lineage>
        <taxon>Eukaryota</taxon>
        <taxon>Viridiplantae</taxon>
        <taxon>Streptophyta</taxon>
        <taxon>Klebsormidiophyceae</taxon>
        <taxon>Klebsormidiales</taxon>
        <taxon>Klebsormidiaceae</taxon>
        <taxon>Klebsormidium</taxon>
    </lineage>
</organism>
<sequence length="453" mass="50059">MNLTVRQVVKKAKSGKGKGKSKESATTLKTKPTQSFFNFFGRGASKGKKQTEAEEDEDEDEDEDGSAAAAGDVPLAHADVILALWNDVVPNAVELYMSEGLSSQGIESEGDEYEMVGGSEAEREGLPPSAQRRLRALQFLHQQRVALKQARDADLRKIEDDLFACAEGLLDRRRFVVVGKERSTERQALAVADDAKKGGSARFVENMVVPRFWLLALKGCPVTVELIRRADERILAYLADVRAARLPKGLRIDFEFLPNPFIENEVLSRTYTLTDDTQVVVETEATPVKWREGVYDITAKKGKGGSSRSGSTASFFSLFTKDGAQRVFAGDSRTPLTGTELRDRETALAFTLRDVVIPRAVNLYQVAAAWGQEEDPGASEEDEETDSDGDLDSDEIRRRVKGKTGRGRRRGAGDVDDWTCCGLSRTQMLVLLSLLIALPQVLYLVDMLLARRY</sequence>
<proteinExistence type="inferred from homology"/>
<keyword evidence="7" id="KW-1185">Reference proteome</keyword>
<feature type="compositionally biased region" description="Basic residues" evidence="4">
    <location>
        <begin position="398"/>
        <end position="410"/>
    </location>
</feature>
<feature type="compositionally biased region" description="Polar residues" evidence="4">
    <location>
        <begin position="26"/>
        <end position="37"/>
    </location>
</feature>
<dbReference type="GO" id="GO:0000724">
    <property type="term" value="P:double-strand break repair via homologous recombination"/>
    <property type="evidence" value="ECO:0007669"/>
    <property type="project" value="UniProtKB-ARBA"/>
</dbReference>
<dbReference type="SUPFAM" id="SSF143113">
    <property type="entry name" value="NAP-like"/>
    <property type="match status" value="2"/>
</dbReference>
<dbReference type="EMBL" id="DF236999">
    <property type="protein sequence ID" value="GAQ80299.1"/>
    <property type="molecule type" value="Genomic_DNA"/>
</dbReference>
<dbReference type="GO" id="GO:0042393">
    <property type="term" value="F:histone binding"/>
    <property type="evidence" value="ECO:0000318"/>
    <property type="project" value="GO_Central"/>
</dbReference>
<evidence type="ECO:0000256" key="2">
    <source>
        <dbReference type="ARBA" id="ARBA00023186"/>
    </source>
</evidence>
<dbReference type="Gene3D" id="3.30.1120.90">
    <property type="entry name" value="Nucleosome assembly protein"/>
    <property type="match status" value="2"/>
</dbReference>
<accession>A0A1Y1HSX4</accession>
<dbReference type="PANTHER" id="PTHR11875">
    <property type="entry name" value="TESTIS-SPECIFIC Y-ENCODED PROTEIN"/>
    <property type="match status" value="1"/>
</dbReference>
<keyword evidence="5" id="KW-1133">Transmembrane helix</keyword>
<evidence type="ECO:0000313" key="7">
    <source>
        <dbReference type="Proteomes" id="UP000054558"/>
    </source>
</evidence>
<dbReference type="GO" id="GO:0003682">
    <property type="term" value="F:chromatin binding"/>
    <property type="evidence" value="ECO:0000318"/>
    <property type="project" value="GO_Central"/>
</dbReference>
<dbReference type="Pfam" id="PF00956">
    <property type="entry name" value="NAP"/>
    <property type="match status" value="2"/>
</dbReference>
<feature type="compositionally biased region" description="Acidic residues" evidence="4">
    <location>
        <begin position="53"/>
        <end position="65"/>
    </location>
</feature>
<feature type="transmembrane region" description="Helical" evidence="5">
    <location>
        <begin position="428"/>
        <end position="449"/>
    </location>
</feature>
<dbReference type="OrthoDB" id="27325at2759"/>
<evidence type="ECO:0000256" key="4">
    <source>
        <dbReference type="SAM" id="MobiDB-lite"/>
    </source>
</evidence>
<feature type="region of interest" description="Disordered" evidence="4">
    <location>
        <begin position="1"/>
        <end position="67"/>
    </location>
</feature>
<dbReference type="Proteomes" id="UP000054558">
    <property type="component" value="Unassembled WGS sequence"/>
</dbReference>
<dbReference type="InterPro" id="IPR002164">
    <property type="entry name" value="NAP_family"/>
</dbReference>
<protein>
    <submittedName>
        <fullName evidence="6">Nucleosome assembly protein NAP-1</fullName>
    </submittedName>
</protein>
<comment type="similarity">
    <text evidence="1 3">Belongs to the nucleosome assembly protein (NAP) family.</text>
</comment>
<feature type="compositionally biased region" description="Acidic residues" evidence="4">
    <location>
        <begin position="372"/>
        <end position="393"/>
    </location>
</feature>
<keyword evidence="5" id="KW-0812">Transmembrane</keyword>
<dbReference type="AlphaFoldDB" id="A0A1Y1HSX4"/>
<dbReference type="GO" id="GO:0000785">
    <property type="term" value="C:chromatin"/>
    <property type="evidence" value="ECO:0000318"/>
    <property type="project" value="GO_Central"/>
</dbReference>
<feature type="compositionally biased region" description="Basic residues" evidence="4">
    <location>
        <begin position="8"/>
        <end position="19"/>
    </location>
</feature>
<dbReference type="STRING" id="105231.A0A1Y1HSX4"/>
<dbReference type="GO" id="GO:0006334">
    <property type="term" value="P:nucleosome assembly"/>
    <property type="evidence" value="ECO:0000318"/>
    <property type="project" value="GO_Central"/>
</dbReference>
<evidence type="ECO:0000256" key="3">
    <source>
        <dbReference type="RuleBase" id="RU003876"/>
    </source>
</evidence>
<dbReference type="GO" id="GO:0005634">
    <property type="term" value="C:nucleus"/>
    <property type="evidence" value="ECO:0000318"/>
    <property type="project" value="GO_Central"/>
</dbReference>
<gene>
    <name evidence="6" type="ORF">KFL_000500530</name>
</gene>
<keyword evidence="5" id="KW-0472">Membrane</keyword>
<evidence type="ECO:0000313" key="6">
    <source>
        <dbReference type="EMBL" id="GAQ80299.1"/>
    </source>
</evidence>
<evidence type="ECO:0000256" key="5">
    <source>
        <dbReference type="SAM" id="Phobius"/>
    </source>
</evidence>
<feature type="region of interest" description="Disordered" evidence="4">
    <location>
        <begin position="372"/>
        <end position="413"/>
    </location>
</feature>
<reference evidence="6 7" key="1">
    <citation type="journal article" date="2014" name="Nat. Commun.">
        <title>Klebsormidium flaccidum genome reveals primary factors for plant terrestrial adaptation.</title>
        <authorList>
            <person name="Hori K."/>
            <person name="Maruyama F."/>
            <person name="Fujisawa T."/>
            <person name="Togashi T."/>
            <person name="Yamamoto N."/>
            <person name="Seo M."/>
            <person name="Sato S."/>
            <person name="Yamada T."/>
            <person name="Mori H."/>
            <person name="Tajima N."/>
            <person name="Moriyama T."/>
            <person name="Ikeuchi M."/>
            <person name="Watanabe M."/>
            <person name="Wada H."/>
            <person name="Kobayashi K."/>
            <person name="Saito M."/>
            <person name="Masuda T."/>
            <person name="Sasaki-Sekimoto Y."/>
            <person name="Mashiguchi K."/>
            <person name="Awai K."/>
            <person name="Shimojima M."/>
            <person name="Masuda S."/>
            <person name="Iwai M."/>
            <person name="Nobusawa T."/>
            <person name="Narise T."/>
            <person name="Kondo S."/>
            <person name="Saito H."/>
            <person name="Sato R."/>
            <person name="Murakawa M."/>
            <person name="Ihara Y."/>
            <person name="Oshima-Yamada Y."/>
            <person name="Ohtaka K."/>
            <person name="Satoh M."/>
            <person name="Sonobe K."/>
            <person name="Ishii M."/>
            <person name="Ohtani R."/>
            <person name="Kanamori-Sato M."/>
            <person name="Honoki R."/>
            <person name="Miyazaki D."/>
            <person name="Mochizuki H."/>
            <person name="Umetsu J."/>
            <person name="Higashi K."/>
            <person name="Shibata D."/>
            <person name="Kamiya Y."/>
            <person name="Sato N."/>
            <person name="Nakamura Y."/>
            <person name="Tabata S."/>
            <person name="Ida S."/>
            <person name="Kurokawa K."/>
            <person name="Ohta H."/>
        </authorList>
    </citation>
    <scope>NUCLEOTIDE SEQUENCE [LARGE SCALE GENOMIC DNA]</scope>
    <source>
        <strain evidence="6 7">NIES-2285</strain>
    </source>
</reference>
<keyword evidence="2" id="KW-0143">Chaperone</keyword>
<name>A0A1Y1HSX4_KLENI</name>